<keyword evidence="1" id="KW-0547">Nucleotide-binding</keyword>
<evidence type="ECO:0000256" key="2">
    <source>
        <dbReference type="ARBA" id="ARBA00023134"/>
    </source>
</evidence>
<proteinExistence type="predicted"/>
<dbReference type="GO" id="GO:0007165">
    <property type="term" value="P:signal transduction"/>
    <property type="evidence" value="ECO:0007669"/>
    <property type="project" value="InterPro"/>
</dbReference>
<dbReference type="EMBL" id="JAOAOG010000140">
    <property type="protein sequence ID" value="KAJ6245873.1"/>
    <property type="molecule type" value="Genomic_DNA"/>
</dbReference>
<organism evidence="3 5">
    <name type="scientific">Anaeramoeba flamelloides</name>
    <dbReference type="NCBI Taxonomy" id="1746091"/>
    <lineage>
        <taxon>Eukaryota</taxon>
        <taxon>Metamonada</taxon>
        <taxon>Anaeramoebidae</taxon>
        <taxon>Anaeramoeba</taxon>
    </lineage>
</organism>
<dbReference type="EMBL" id="JANTQA010000012">
    <property type="protein sequence ID" value="KAJ3449451.1"/>
    <property type="molecule type" value="Genomic_DNA"/>
</dbReference>
<evidence type="ECO:0000313" key="5">
    <source>
        <dbReference type="Proteomes" id="UP001146793"/>
    </source>
</evidence>
<dbReference type="NCBIfam" id="TIGR00231">
    <property type="entry name" value="small_GTP"/>
    <property type="match status" value="1"/>
</dbReference>
<dbReference type="PANTHER" id="PTHR24070">
    <property type="entry name" value="RAS, DI-RAS, AND RHEB FAMILY MEMBERS OF SMALL GTPASE SUPERFAMILY"/>
    <property type="match status" value="1"/>
</dbReference>
<dbReference type="PROSITE" id="PS51419">
    <property type="entry name" value="RAB"/>
    <property type="match status" value="1"/>
</dbReference>
<dbReference type="InterPro" id="IPR001806">
    <property type="entry name" value="Small_GTPase"/>
</dbReference>
<dbReference type="Proteomes" id="UP001146793">
    <property type="component" value="Unassembled WGS sequence"/>
</dbReference>
<dbReference type="PROSITE" id="PS51420">
    <property type="entry name" value="RHO"/>
    <property type="match status" value="1"/>
</dbReference>
<dbReference type="FunFam" id="3.40.50.300:FF:001447">
    <property type="entry name" value="Ras-related protein Rab-1B"/>
    <property type="match status" value="1"/>
</dbReference>
<dbReference type="Proteomes" id="UP001150062">
    <property type="component" value="Unassembled WGS sequence"/>
</dbReference>
<comment type="caution">
    <text evidence="3">The sequence shown here is derived from an EMBL/GenBank/DDBJ whole genome shotgun (WGS) entry which is preliminary data.</text>
</comment>
<sequence>MPSRKIVVLGSRGVGKTSILRRFLTFPFQDEYIPTIENTYQKNYKCFEVQFDLTLIDTRGQEKYGSLITSYTGATDGFILIFNLCNRKSLEMISIINDELQFETGGAPMLLVGNKNDLKKERVVKYSEGKEVAESIGCKYLECSAKENENIEQIFEIILEEIEKRNGSLTFSHSKKTNKKQNSECIIL</sequence>
<reference evidence="4" key="1">
    <citation type="submission" date="2022-08" db="EMBL/GenBank/DDBJ databases">
        <title>Novel sulfate-reducing endosymbionts in the free-living metamonad Anaeramoeba.</title>
        <authorList>
            <person name="Jerlstrom-Hultqvist J."/>
            <person name="Cepicka I."/>
            <person name="Gallot-Lavallee L."/>
            <person name="Salas-Leiva D."/>
            <person name="Curtis B.A."/>
            <person name="Zahonova K."/>
            <person name="Pipaliya S."/>
            <person name="Dacks J."/>
            <person name="Roger A.J."/>
        </authorList>
    </citation>
    <scope>NUCLEOTIDE SEQUENCE</scope>
    <source>
        <strain evidence="4">Schooner1</strain>
    </source>
</reference>
<evidence type="ECO:0000313" key="3">
    <source>
        <dbReference type="EMBL" id="KAJ3449451.1"/>
    </source>
</evidence>
<dbReference type="SMART" id="SM00175">
    <property type="entry name" value="RAB"/>
    <property type="match status" value="1"/>
</dbReference>
<dbReference type="Gene3D" id="3.40.50.300">
    <property type="entry name" value="P-loop containing nucleotide triphosphate hydrolases"/>
    <property type="match status" value="1"/>
</dbReference>
<accession>A0AAV8A7Q4</accession>
<keyword evidence="2" id="KW-0342">GTP-binding</keyword>
<evidence type="ECO:0000313" key="6">
    <source>
        <dbReference type="Proteomes" id="UP001150062"/>
    </source>
</evidence>
<keyword evidence="6" id="KW-1185">Reference proteome</keyword>
<dbReference type="Pfam" id="PF00071">
    <property type="entry name" value="Ras"/>
    <property type="match status" value="1"/>
</dbReference>
<dbReference type="InterPro" id="IPR027417">
    <property type="entry name" value="P-loop_NTPase"/>
</dbReference>
<dbReference type="PRINTS" id="PR00449">
    <property type="entry name" value="RASTRNSFRMNG"/>
</dbReference>
<dbReference type="InterPro" id="IPR020849">
    <property type="entry name" value="Small_GTPase_Ras-type"/>
</dbReference>
<protein>
    <submittedName>
        <fullName evidence="3 4">Ras</fullName>
    </submittedName>
</protein>
<dbReference type="SUPFAM" id="SSF52540">
    <property type="entry name" value="P-loop containing nucleoside triphosphate hydrolases"/>
    <property type="match status" value="1"/>
</dbReference>
<reference evidence="3" key="2">
    <citation type="submission" date="2022-08" db="EMBL/GenBank/DDBJ databases">
        <title>Novel sulphate-reducing endosymbionts in the free-living metamonad Anaeramoeba.</title>
        <authorList>
            <person name="Jerlstrom-Hultqvist J."/>
            <person name="Cepicka I."/>
            <person name="Gallot-Lavallee L."/>
            <person name="Salas-Leiva D."/>
            <person name="Curtis B.A."/>
            <person name="Zahonova K."/>
            <person name="Pipaliya S."/>
            <person name="Dacks J."/>
            <person name="Roger A.J."/>
        </authorList>
    </citation>
    <scope>NUCLEOTIDE SEQUENCE</scope>
    <source>
        <strain evidence="3">Busselton2</strain>
    </source>
</reference>
<dbReference type="GO" id="GO:0005525">
    <property type="term" value="F:GTP binding"/>
    <property type="evidence" value="ECO:0007669"/>
    <property type="project" value="UniProtKB-KW"/>
</dbReference>
<gene>
    <name evidence="3" type="ORF">M0812_05600</name>
    <name evidence="4" type="ORF">M0813_19632</name>
</gene>
<dbReference type="SMART" id="SM00173">
    <property type="entry name" value="RAS"/>
    <property type="match status" value="1"/>
</dbReference>
<dbReference type="InterPro" id="IPR005225">
    <property type="entry name" value="Small_GTP-bd"/>
</dbReference>
<dbReference type="SMART" id="SM00174">
    <property type="entry name" value="RHO"/>
    <property type="match status" value="1"/>
</dbReference>
<dbReference type="PROSITE" id="PS51421">
    <property type="entry name" value="RAS"/>
    <property type="match status" value="1"/>
</dbReference>
<name>A0AAV8A7Q4_9EUKA</name>
<dbReference type="GO" id="GO:0003924">
    <property type="term" value="F:GTPase activity"/>
    <property type="evidence" value="ECO:0007669"/>
    <property type="project" value="InterPro"/>
</dbReference>
<evidence type="ECO:0000313" key="4">
    <source>
        <dbReference type="EMBL" id="KAJ6245873.1"/>
    </source>
</evidence>
<dbReference type="AlphaFoldDB" id="A0AAV8A7Q4"/>
<evidence type="ECO:0000256" key="1">
    <source>
        <dbReference type="ARBA" id="ARBA00022741"/>
    </source>
</evidence>
<dbReference type="GO" id="GO:0016020">
    <property type="term" value="C:membrane"/>
    <property type="evidence" value="ECO:0007669"/>
    <property type="project" value="InterPro"/>
</dbReference>